<dbReference type="EMBL" id="JAOB01000004">
    <property type="protein sequence ID" value="EUA78553.1"/>
    <property type="molecule type" value="Genomic_DNA"/>
</dbReference>
<name>X8EEW8_MYCXE</name>
<dbReference type="AlphaFoldDB" id="X8EEW8"/>
<dbReference type="PATRIC" id="fig|1299334.3.peg.83"/>
<organism evidence="1">
    <name type="scientific">Mycobacterium xenopi 4042</name>
    <dbReference type="NCBI Taxonomy" id="1299334"/>
    <lineage>
        <taxon>Bacteria</taxon>
        <taxon>Bacillati</taxon>
        <taxon>Actinomycetota</taxon>
        <taxon>Actinomycetes</taxon>
        <taxon>Mycobacteriales</taxon>
        <taxon>Mycobacteriaceae</taxon>
        <taxon>Mycobacterium</taxon>
    </lineage>
</organism>
<sequence length="71" mass="8147">MGYAAADRHFAQARMNPELLLIETDHDMRNPADFLVINRVAKAVFQVPGIARVQAITRPRGRRSITRRFRS</sequence>
<evidence type="ECO:0000313" key="1">
    <source>
        <dbReference type="EMBL" id="EUA78553.1"/>
    </source>
</evidence>
<proteinExistence type="predicted"/>
<protein>
    <submittedName>
        <fullName evidence="1">Putative membrane mmpL5 domain protein</fullName>
    </submittedName>
</protein>
<gene>
    <name evidence="1" type="ORF">I553_2842</name>
</gene>
<reference evidence="1" key="1">
    <citation type="submission" date="2014-01" db="EMBL/GenBank/DDBJ databases">
        <authorList>
            <person name="Brown-Elliot B."/>
            <person name="Wallace R."/>
            <person name="Lenaerts A."/>
            <person name="Ordway D."/>
            <person name="DeGroote M.A."/>
            <person name="Parker T."/>
            <person name="Sizemore C."/>
            <person name="Tallon L.J."/>
            <person name="Sadzewicz L.K."/>
            <person name="Sengamalay N."/>
            <person name="Fraser C.M."/>
            <person name="Hine E."/>
            <person name="Shefchek K.A."/>
            <person name="Das S.P."/>
            <person name="Tettelin H."/>
        </authorList>
    </citation>
    <scope>NUCLEOTIDE SEQUENCE [LARGE SCALE GENOMIC DNA]</scope>
    <source>
        <strain evidence="1">4042</strain>
    </source>
</reference>
<accession>X8EEW8</accession>
<comment type="caution">
    <text evidence="1">The sequence shown here is derived from an EMBL/GenBank/DDBJ whole genome shotgun (WGS) entry which is preliminary data.</text>
</comment>